<feature type="transmembrane region" description="Helical" evidence="2">
    <location>
        <begin position="206"/>
        <end position="228"/>
    </location>
</feature>
<proteinExistence type="predicted"/>
<keyword evidence="2" id="KW-0812">Transmembrane</keyword>
<feature type="region of interest" description="Disordered" evidence="1">
    <location>
        <begin position="236"/>
        <end position="261"/>
    </location>
</feature>
<organism evidence="3 4">
    <name type="scientific">Phialophora macrospora</name>
    <dbReference type="NCBI Taxonomy" id="1851006"/>
    <lineage>
        <taxon>Eukaryota</taxon>
        <taxon>Fungi</taxon>
        <taxon>Dikarya</taxon>
        <taxon>Ascomycota</taxon>
        <taxon>Pezizomycotina</taxon>
        <taxon>Eurotiomycetes</taxon>
        <taxon>Chaetothyriomycetidae</taxon>
        <taxon>Chaetothyriales</taxon>
        <taxon>Herpotrichiellaceae</taxon>
        <taxon>Phialophora</taxon>
    </lineage>
</organism>
<gene>
    <name evidence="3" type="ORF">PV04_04671</name>
</gene>
<accession>A0A0D2E333</accession>
<dbReference type="AlphaFoldDB" id="A0A0D2E333"/>
<dbReference type="Proteomes" id="UP000054266">
    <property type="component" value="Unassembled WGS sequence"/>
</dbReference>
<feature type="compositionally biased region" description="Low complexity" evidence="1">
    <location>
        <begin position="318"/>
        <end position="333"/>
    </location>
</feature>
<feature type="region of interest" description="Disordered" evidence="1">
    <location>
        <begin position="286"/>
        <end position="348"/>
    </location>
</feature>
<keyword evidence="4" id="KW-1185">Reference proteome</keyword>
<name>A0A0D2E333_9EURO</name>
<keyword evidence="2" id="KW-1133">Transmembrane helix</keyword>
<reference evidence="3 4" key="1">
    <citation type="submission" date="2015-01" db="EMBL/GenBank/DDBJ databases">
        <title>The Genome Sequence of Capronia semiimmersa CBS27337.</title>
        <authorList>
            <consortium name="The Broad Institute Genomics Platform"/>
            <person name="Cuomo C."/>
            <person name="de Hoog S."/>
            <person name="Gorbushina A."/>
            <person name="Stielow B."/>
            <person name="Teixiera M."/>
            <person name="Abouelleil A."/>
            <person name="Chapman S.B."/>
            <person name="Priest M."/>
            <person name="Young S.K."/>
            <person name="Wortman J."/>
            <person name="Nusbaum C."/>
            <person name="Birren B."/>
        </authorList>
    </citation>
    <scope>NUCLEOTIDE SEQUENCE [LARGE SCALE GENOMIC DNA]</scope>
    <source>
        <strain evidence="3 4">CBS 27337</strain>
    </source>
</reference>
<feature type="transmembrane region" description="Helical" evidence="2">
    <location>
        <begin position="28"/>
        <end position="48"/>
    </location>
</feature>
<evidence type="ECO:0008006" key="5">
    <source>
        <dbReference type="Google" id="ProtNLM"/>
    </source>
</evidence>
<sequence>MQKSPLLPTHTTGWCPFFGLISKKLDTYVRHFFPFVLRVPYVLSLLSLRQKMKLFNPAGVAAWFAFNLYYVTALSNITFYSDDACQIFKGWKTGPDDGTCTPFPTNVQGYLSFMVTSLDQTCAVTVYGSDVAYCSSTTLFLAPFSECMTATNVSQFSVDCQDLSVATSAVPSVVPTGAPDPAGSTANGTSTDTSSTDEGLSGGAKAGIAIAAAVGGLGLIGLLVFFVVRNNRRKRADMEARRAQEVDSQPTAPPYMEMPQNEKGTTKEMYATVPQEIASSMMVPVEAPGDERWGPRQELPGDYALSAMEGSQVPPQPVDSKTVVSSEDTTVVESEAKRNSKAGGESQP</sequence>
<protein>
    <recommendedName>
        <fullName evidence="5">Mid2 domain-containing protein</fullName>
    </recommendedName>
</protein>
<feature type="compositionally biased region" description="Basic and acidic residues" evidence="1">
    <location>
        <begin position="236"/>
        <end position="245"/>
    </location>
</feature>
<keyword evidence="2" id="KW-0472">Membrane</keyword>
<feature type="transmembrane region" description="Helical" evidence="2">
    <location>
        <begin position="60"/>
        <end position="81"/>
    </location>
</feature>
<dbReference type="STRING" id="5601.A0A0D2E333"/>
<evidence type="ECO:0000256" key="1">
    <source>
        <dbReference type="SAM" id="MobiDB-lite"/>
    </source>
</evidence>
<evidence type="ECO:0000256" key="2">
    <source>
        <dbReference type="SAM" id="Phobius"/>
    </source>
</evidence>
<dbReference type="HOGENOM" id="CLU_074855_0_0_1"/>
<feature type="region of interest" description="Disordered" evidence="1">
    <location>
        <begin position="172"/>
        <end position="200"/>
    </location>
</feature>
<dbReference type="EMBL" id="KN846958">
    <property type="protein sequence ID" value="KIW68747.1"/>
    <property type="molecule type" value="Genomic_DNA"/>
</dbReference>
<feature type="compositionally biased region" description="Low complexity" evidence="1">
    <location>
        <begin position="183"/>
        <end position="199"/>
    </location>
</feature>
<evidence type="ECO:0000313" key="3">
    <source>
        <dbReference type="EMBL" id="KIW68747.1"/>
    </source>
</evidence>
<evidence type="ECO:0000313" key="4">
    <source>
        <dbReference type="Proteomes" id="UP000054266"/>
    </source>
</evidence>